<evidence type="ECO:0000313" key="5">
    <source>
        <dbReference type="EMBL" id="STO23688.1"/>
    </source>
</evidence>
<dbReference type="EMBL" id="FTNL01000019">
    <property type="protein sequence ID" value="SIR68025.1"/>
    <property type="molecule type" value="Genomic_DNA"/>
</dbReference>
<dbReference type="Pfam" id="PF12796">
    <property type="entry name" value="Ank_2"/>
    <property type="match status" value="2"/>
</dbReference>
<dbReference type="Gene3D" id="1.25.40.20">
    <property type="entry name" value="Ankyrin repeat-containing domain"/>
    <property type="match status" value="3"/>
</dbReference>
<feature type="repeat" description="ANK" evidence="3">
    <location>
        <begin position="114"/>
        <end position="146"/>
    </location>
</feature>
<dbReference type="InterPro" id="IPR036770">
    <property type="entry name" value="Ankyrin_rpt-contain_sf"/>
</dbReference>
<dbReference type="PROSITE" id="PS50088">
    <property type="entry name" value="ANK_REPEAT"/>
    <property type="match status" value="2"/>
</dbReference>
<dbReference type="AlphaFoldDB" id="A0A377GFZ4"/>
<keyword evidence="6" id="KW-1185">Reference proteome</keyword>
<dbReference type="STRING" id="464.Lgor_1702"/>
<dbReference type="PANTHER" id="PTHR24166">
    <property type="entry name" value="ROLLING PEBBLES, ISOFORM B"/>
    <property type="match status" value="1"/>
</dbReference>
<keyword evidence="2 3" id="KW-0040">ANK repeat</keyword>
<dbReference type="RefSeq" id="WP_058468193.1">
    <property type="nucleotide sequence ID" value="NZ_CAAAIX010000018.1"/>
</dbReference>
<feature type="repeat" description="ANK" evidence="3">
    <location>
        <begin position="293"/>
        <end position="325"/>
    </location>
</feature>
<dbReference type="Pfam" id="PF00023">
    <property type="entry name" value="Ank"/>
    <property type="match status" value="1"/>
</dbReference>
<dbReference type="SMART" id="SM00248">
    <property type="entry name" value="ANK"/>
    <property type="match status" value="7"/>
</dbReference>
<dbReference type="InterPro" id="IPR050889">
    <property type="entry name" value="Dendritic_Spine_Reg/Scaffold"/>
</dbReference>
<dbReference type="PANTHER" id="PTHR24166:SF48">
    <property type="entry name" value="PROTEIN VAPYRIN"/>
    <property type="match status" value="1"/>
</dbReference>
<dbReference type="OrthoDB" id="5653638at2"/>
<reference evidence="5 7" key="2">
    <citation type="submission" date="2018-06" db="EMBL/GenBank/DDBJ databases">
        <authorList>
            <consortium name="Pathogen Informatics"/>
            <person name="Doyle S."/>
        </authorList>
    </citation>
    <scope>NUCLEOTIDE SEQUENCE [LARGE SCALE GENOMIC DNA]</scope>
    <source>
        <strain evidence="5 7">NCTC11401</strain>
    </source>
</reference>
<accession>A0A377GFZ4</accession>
<evidence type="ECO:0000313" key="4">
    <source>
        <dbReference type="EMBL" id="SIR68025.1"/>
    </source>
</evidence>
<proteinExistence type="predicted"/>
<reference evidence="4 6" key="1">
    <citation type="submission" date="2017-01" db="EMBL/GenBank/DDBJ databases">
        <authorList>
            <person name="Varghese N."/>
            <person name="Submissions S."/>
        </authorList>
    </citation>
    <scope>NUCLEOTIDE SEQUENCE [LARGE SCALE GENOMIC DNA]</scope>
    <source>
        <strain evidence="4 6">ATCC 33342</strain>
    </source>
</reference>
<gene>
    <name evidence="5" type="ORF">NCTC11401_00488</name>
    <name evidence="4" type="ORF">SAMN05421777_1199</name>
</gene>
<organism evidence="5 7">
    <name type="scientific">Fluoribacter gormanii</name>
    <dbReference type="NCBI Taxonomy" id="464"/>
    <lineage>
        <taxon>Bacteria</taxon>
        <taxon>Pseudomonadati</taxon>
        <taxon>Pseudomonadota</taxon>
        <taxon>Gammaproteobacteria</taxon>
        <taxon>Legionellales</taxon>
        <taxon>Legionellaceae</taxon>
        <taxon>Fluoribacter</taxon>
    </lineage>
</organism>
<dbReference type="PROSITE" id="PS50297">
    <property type="entry name" value="ANK_REP_REGION"/>
    <property type="match status" value="2"/>
</dbReference>
<name>A0A377GFZ4_9GAMM</name>
<keyword evidence="1" id="KW-0677">Repeat</keyword>
<sequence>MSKWEELLKSLSLNPKKLEPRDISKIELWYLQNVSKQPLYENSTTADKKLTPLKQEISHFLDTVADISVTKCSEKFDHLGGMNAIQYASKKGYDLYLNKILEQDRNAVNLVTSGQLSPLHLAALYGHHFAAEVLLEHGAKSNSLTRLQQTPAHLALTMPPSTLAKDRQCLMERKQAIFYDLLVNNPKNIIATDDSDNTLAHVAAENGFTTIVEDLLDYPGLLRMKNTSTHTPLHSAILNNQSGCIEILKKEEALLAIPDKNGRLPIHYAAMYGQASMLEPLAKDPYLNCQDLNLKTPLMLAAELGHTDKVKLLIQKGANVILEDQYGKDVLHYALMSLNTELVTWLIANAEGLNVNQQDKSGRTALMNLLQETEPDDPNLHLVEILAHVLIDAGAQSELTDKMGKSLQDYLDGKFTRSSMNTLA</sequence>
<evidence type="ECO:0000256" key="2">
    <source>
        <dbReference type="ARBA" id="ARBA00023043"/>
    </source>
</evidence>
<evidence type="ECO:0000313" key="6">
    <source>
        <dbReference type="Proteomes" id="UP000186808"/>
    </source>
</evidence>
<evidence type="ECO:0000313" key="7">
    <source>
        <dbReference type="Proteomes" id="UP000254374"/>
    </source>
</evidence>
<dbReference type="SUPFAM" id="SSF48403">
    <property type="entry name" value="Ankyrin repeat"/>
    <property type="match status" value="2"/>
</dbReference>
<dbReference type="EMBL" id="UGGV01000001">
    <property type="protein sequence ID" value="STO23688.1"/>
    <property type="molecule type" value="Genomic_DNA"/>
</dbReference>
<dbReference type="InterPro" id="IPR002110">
    <property type="entry name" value="Ankyrin_rpt"/>
</dbReference>
<protein>
    <submittedName>
        <fullName evidence="4">Ankyrin repeat</fullName>
    </submittedName>
    <submittedName>
        <fullName evidence="5">Ribulose-5-phosphate 4-epimerase and related epimerases and aldolases</fullName>
    </submittedName>
</protein>
<dbReference type="Proteomes" id="UP000186808">
    <property type="component" value="Unassembled WGS sequence"/>
</dbReference>
<evidence type="ECO:0000256" key="3">
    <source>
        <dbReference type="PROSITE-ProRule" id="PRU00023"/>
    </source>
</evidence>
<evidence type="ECO:0000256" key="1">
    <source>
        <dbReference type="ARBA" id="ARBA00022737"/>
    </source>
</evidence>
<dbReference type="Proteomes" id="UP000254374">
    <property type="component" value="Unassembled WGS sequence"/>
</dbReference>